<feature type="compositionally biased region" description="Pro residues" evidence="1">
    <location>
        <begin position="320"/>
        <end position="332"/>
    </location>
</feature>
<dbReference type="RefSeq" id="WP_060593125.1">
    <property type="nucleotide sequence ID" value="NZ_CP031418.1"/>
</dbReference>
<dbReference type="Gene3D" id="1.20.1260.20">
    <property type="entry name" value="PPE superfamily"/>
    <property type="match status" value="1"/>
</dbReference>
<evidence type="ECO:0000313" key="2">
    <source>
        <dbReference type="EMBL" id="CRY79081.1"/>
    </source>
</evidence>
<name>A0A0H5P947_NOCFR</name>
<proteinExistence type="predicted"/>
<protein>
    <submittedName>
        <fullName evidence="2">Pentapeptide repeats (8 copies)</fullName>
    </submittedName>
</protein>
<feature type="compositionally biased region" description="Basic and acidic residues" evidence="1">
    <location>
        <begin position="333"/>
        <end position="348"/>
    </location>
</feature>
<dbReference type="InterPro" id="IPR002989">
    <property type="entry name" value="Mycobac_pentapep"/>
</dbReference>
<feature type="region of interest" description="Disordered" evidence="1">
    <location>
        <begin position="314"/>
        <end position="454"/>
    </location>
</feature>
<organism evidence="2 3">
    <name type="scientific">Nocardia farcinica</name>
    <dbReference type="NCBI Taxonomy" id="37329"/>
    <lineage>
        <taxon>Bacteria</taxon>
        <taxon>Bacillati</taxon>
        <taxon>Actinomycetota</taxon>
        <taxon>Actinomycetes</taxon>
        <taxon>Mycobacteriales</taxon>
        <taxon>Nocardiaceae</taxon>
        <taxon>Nocardia</taxon>
    </lineage>
</organism>
<feature type="compositionally biased region" description="Low complexity" evidence="1">
    <location>
        <begin position="402"/>
        <end position="412"/>
    </location>
</feature>
<feature type="compositionally biased region" description="Gly residues" evidence="1">
    <location>
        <begin position="355"/>
        <end position="381"/>
    </location>
</feature>
<feature type="compositionally biased region" description="Low complexity" evidence="1">
    <location>
        <begin position="382"/>
        <end position="392"/>
    </location>
</feature>
<accession>A0A0H5P947</accession>
<gene>
    <name evidence="2" type="ORF">ERS450000_03311</name>
</gene>
<dbReference type="EMBL" id="LN868938">
    <property type="protein sequence ID" value="CRY79081.1"/>
    <property type="molecule type" value="Genomic_DNA"/>
</dbReference>
<reference evidence="3" key="1">
    <citation type="submission" date="2015-03" db="EMBL/GenBank/DDBJ databases">
        <authorList>
            <consortium name="Pathogen Informatics"/>
        </authorList>
    </citation>
    <scope>NUCLEOTIDE SEQUENCE [LARGE SCALE GENOMIC DNA]</scope>
    <source>
        <strain evidence="3">NCTC11134</strain>
    </source>
</reference>
<feature type="region of interest" description="Disordered" evidence="1">
    <location>
        <begin position="548"/>
        <end position="615"/>
    </location>
</feature>
<dbReference type="Pfam" id="PF01469">
    <property type="entry name" value="Pentapeptide_2"/>
    <property type="match status" value="1"/>
</dbReference>
<dbReference type="Proteomes" id="UP000057820">
    <property type="component" value="Chromosome 1"/>
</dbReference>
<sequence>MGAESAWSGLAGARKVSVWPDAALQSANACSDMIAAIKGYKNLYDGQGLGKFTGAQFGGLDSGGRLATAFNDRAVDIYEQFDKHIETLTDLVELFKAAGAAYKGTDHQSGDTLRRLGEVVGDPAAKNIPWTKPDQNAQNGKFYFPKTMLNDSEPAVPKGLSQPPPAVQFAPVTVTVKPEEPESMSWSELYDLGQKIDVWPLMTVAPIWGEIADKSYDAAYDLYRKLQVITTESWRSDGADQAVQAIGKYAESVVALSRGIQVMETNIEYTADWLHRTKTEMPSQPEKPCGGPSLGDYQAEFGKYYVTGALQSEKSFPMVSDPPGPGAPPPPPRTDDPGKGDPRGDGPRGDNPGNGNPGSGNPGSGNPGSGNPGSGNPGSGNPGSAKPGSGNPAPTPTPSPAPTAQTPQIPGAGDPNATQNPTGTPAPGSTGTGPGTGQSPTGQRDTGQGMPMLSALTSAMSSMLPALAQAVPALAQALPGLTQALQQLPQQQAAGVDTGALAQLFDRFPELRTILADSPQLAELIAAHPELRPLGDLLGIPAEPQSIEPQAAEPQTTESQTTGQNTARPAETSGTPAPADSGGSRLFPRAALPDTSLAPFPTPGVPADPGVAVSAGPSRAAAYEPGAGWTVPGVVAGSTPGEPLVRQSIDGVEQEAVDEDSLHYARPVVES</sequence>
<dbReference type="InterPro" id="IPR038332">
    <property type="entry name" value="PPE_sf"/>
</dbReference>
<feature type="region of interest" description="Disordered" evidence="1">
    <location>
        <begin position="652"/>
        <end position="671"/>
    </location>
</feature>
<dbReference type="AlphaFoldDB" id="A0A0H5P947"/>
<evidence type="ECO:0000256" key="1">
    <source>
        <dbReference type="SAM" id="MobiDB-lite"/>
    </source>
</evidence>
<feature type="compositionally biased region" description="Polar residues" evidence="1">
    <location>
        <begin position="553"/>
        <end position="575"/>
    </location>
</feature>
<evidence type="ECO:0000313" key="3">
    <source>
        <dbReference type="Proteomes" id="UP000057820"/>
    </source>
</evidence>
<dbReference type="KEGG" id="nfr:ERS450000_03311"/>